<protein>
    <submittedName>
        <fullName evidence="1">Uncharacterized protein</fullName>
    </submittedName>
</protein>
<name>A0A5J4R7T8_9EUKA</name>
<organism evidence="1 2">
    <name type="scientific">Streblomastix strix</name>
    <dbReference type="NCBI Taxonomy" id="222440"/>
    <lineage>
        <taxon>Eukaryota</taxon>
        <taxon>Metamonada</taxon>
        <taxon>Preaxostyla</taxon>
        <taxon>Oxymonadida</taxon>
        <taxon>Streblomastigidae</taxon>
        <taxon>Streblomastix</taxon>
    </lineage>
</organism>
<feature type="non-terminal residue" evidence="1">
    <location>
        <position position="1"/>
    </location>
</feature>
<dbReference type="AlphaFoldDB" id="A0A5J4R7T8"/>
<comment type="caution">
    <text evidence="1">The sequence shown here is derived from an EMBL/GenBank/DDBJ whole genome shotgun (WGS) entry which is preliminary data.</text>
</comment>
<evidence type="ECO:0000313" key="1">
    <source>
        <dbReference type="EMBL" id="KAA6330066.1"/>
    </source>
</evidence>
<dbReference type="Proteomes" id="UP000324800">
    <property type="component" value="Unassembled WGS sequence"/>
</dbReference>
<dbReference type="OrthoDB" id="1669972at2759"/>
<evidence type="ECO:0000313" key="2">
    <source>
        <dbReference type="Proteomes" id="UP000324800"/>
    </source>
</evidence>
<dbReference type="EMBL" id="SNRW01042923">
    <property type="protein sequence ID" value="KAA6330066.1"/>
    <property type="molecule type" value="Genomic_DNA"/>
</dbReference>
<reference evidence="1 2" key="1">
    <citation type="submission" date="2019-03" db="EMBL/GenBank/DDBJ databases">
        <title>Single cell metagenomics reveals metabolic interactions within the superorganism composed of flagellate Streblomastix strix and complex community of Bacteroidetes bacteria on its surface.</title>
        <authorList>
            <person name="Treitli S.C."/>
            <person name="Kolisko M."/>
            <person name="Husnik F."/>
            <person name="Keeling P."/>
            <person name="Hampl V."/>
        </authorList>
    </citation>
    <scope>NUCLEOTIDE SEQUENCE [LARGE SCALE GENOMIC DNA]</scope>
    <source>
        <strain evidence="1">ST1C</strain>
    </source>
</reference>
<proteinExistence type="predicted"/>
<gene>
    <name evidence="1" type="ORF">EZS28_053542</name>
</gene>
<sequence length="114" mass="13534">HRITPKIELISCHHVGSDSDIKLNRTDTTLDLSHQGRERQKQFIFFYLYASKRNLAYGGRRSVFMAGNAYTRLIDKISRVYSFYAHYICYESDECLQRDQPTIHDSQRHDQLNY</sequence>
<accession>A0A5J4R7T8</accession>